<reference evidence="2 3" key="1">
    <citation type="submission" date="2019-06" db="EMBL/GenBank/DDBJ databases">
        <authorList>
            <person name="Broberg M."/>
        </authorList>
    </citation>
    <scope>NUCLEOTIDE SEQUENCE [LARGE SCALE GENOMIC DNA]</scope>
</reference>
<feature type="compositionally biased region" description="Basic and acidic residues" evidence="1">
    <location>
        <begin position="427"/>
        <end position="455"/>
    </location>
</feature>
<dbReference type="Proteomes" id="UP000766486">
    <property type="component" value="Unassembled WGS sequence"/>
</dbReference>
<evidence type="ECO:0000313" key="3">
    <source>
        <dbReference type="Proteomes" id="UP000766486"/>
    </source>
</evidence>
<dbReference type="EMBL" id="CABFNS010000833">
    <property type="protein sequence ID" value="VUC31394.1"/>
    <property type="molecule type" value="Genomic_DNA"/>
</dbReference>
<evidence type="ECO:0008006" key="4">
    <source>
        <dbReference type="Google" id="ProtNLM"/>
    </source>
</evidence>
<sequence length="472" mass="54575">MDRQHFNKEHINGGSGDSDDHDNKNTHPVDNRGTEPLDNDGIGSRQVSNNNTSTEPLDNEQDVRSDGEGSRMWTPEPRPLDFESSTEWGRKHFGEDWYQKRKLMIDEVHTTGNASTPSSDPTYKKQQEELRQFEMQRQEGKLPRHGRTWGEVHRWARAHYGQEWYMHQMRSERDLLLSRVVTEGSEEEERYAVRSTMRANLAIQIRTATDRQILSQGYTWNHIMEHGEEYDSQDDDEVPTPAMNEPPEYVLGSRSPLTLQAERGPRDAYHNFEWDTIRYRNWRTQKDYEERREAMTVNLRSGIEDRKCSDRWQGEVEAIHEAMWTGDLEGERAARKVRRVTFELIKIRQDHGLTDAEAREYMARHVAQAASLPENEGSSHTPPVPVKIEQHSAVEAMAEVTAEASTPLPGSTQGGATRRRTKGQASRAREGTRRSQRKRELDPEFRGLQDPEEPLRAAQALRRALKAKARKM</sequence>
<feature type="compositionally biased region" description="Polar residues" evidence="1">
    <location>
        <begin position="45"/>
        <end position="56"/>
    </location>
</feature>
<proteinExistence type="predicted"/>
<protein>
    <recommendedName>
        <fullName evidence="4">Rrn9 domain-containing protein</fullName>
    </recommendedName>
</protein>
<feature type="compositionally biased region" description="Basic and acidic residues" evidence="1">
    <location>
        <begin position="21"/>
        <end position="35"/>
    </location>
</feature>
<evidence type="ECO:0000313" key="2">
    <source>
        <dbReference type="EMBL" id="VUC31394.1"/>
    </source>
</evidence>
<feature type="compositionally biased region" description="Basic and acidic residues" evidence="1">
    <location>
        <begin position="1"/>
        <end position="11"/>
    </location>
</feature>
<organism evidence="2 3">
    <name type="scientific">Bionectria ochroleuca</name>
    <name type="common">Gliocladium roseum</name>
    <dbReference type="NCBI Taxonomy" id="29856"/>
    <lineage>
        <taxon>Eukaryota</taxon>
        <taxon>Fungi</taxon>
        <taxon>Dikarya</taxon>
        <taxon>Ascomycota</taxon>
        <taxon>Pezizomycotina</taxon>
        <taxon>Sordariomycetes</taxon>
        <taxon>Hypocreomycetidae</taxon>
        <taxon>Hypocreales</taxon>
        <taxon>Bionectriaceae</taxon>
        <taxon>Clonostachys</taxon>
    </lineage>
</organism>
<evidence type="ECO:0000256" key="1">
    <source>
        <dbReference type="SAM" id="MobiDB-lite"/>
    </source>
</evidence>
<gene>
    <name evidence="2" type="ORF">CLO192961_LOCUS305384</name>
</gene>
<feature type="region of interest" description="Disordered" evidence="1">
    <location>
        <begin position="1"/>
        <end position="86"/>
    </location>
</feature>
<feature type="region of interest" description="Disordered" evidence="1">
    <location>
        <begin position="401"/>
        <end position="456"/>
    </location>
</feature>
<accession>A0ABY6UJG5</accession>
<keyword evidence="3" id="KW-1185">Reference proteome</keyword>
<name>A0ABY6UJG5_BIOOC</name>
<comment type="caution">
    <text evidence="2">The sequence shown here is derived from an EMBL/GenBank/DDBJ whole genome shotgun (WGS) entry which is preliminary data.</text>
</comment>